<dbReference type="Proteomes" id="UP000788419">
    <property type="component" value="Unassembled WGS sequence"/>
</dbReference>
<evidence type="ECO:0000256" key="6">
    <source>
        <dbReference type="SAM" id="Phobius"/>
    </source>
</evidence>
<comment type="subcellular location">
    <subcellularLocation>
        <location evidence="1">Membrane</location>
        <topology evidence="1">Multi-pass membrane protein</topology>
    </subcellularLocation>
</comment>
<feature type="transmembrane region" description="Helical" evidence="6">
    <location>
        <begin position="264"/>
        <end position="282"/>
    </location>
</feature>
<feature type="transmembrane region" description="Helical" evidence="6">
    <location>
        <begin position="29"/>
        <end position="50"/>
    </location>
</feature>
<keyword evidence="4 6" id="KW-1133">Transmembrane helix</keyword>
<dbReference type="EMBL" id="PDWN01000008">
    <property type="protein sequence ID" value="KAF1694342.1"/>
    <property type="molecule type" value="Genomic_DNA"/>
</dbReference>
<evidence type="ECO:0000256" key="1">
    <source>
        <dbReference type="ARBA" id="ARBA00004141"/>
    </source>
</evidence>
<feature type="transmembrane region" description="Helical" evidence="6">
    <location>
        <begin position="7"/>
        <end position="23"/>
    </location>
</feature>
<evidence type="ECO:0000256" key="5">
    <source>
        <dbReference type="ARBA" id="ARBA00023136"/>
    </source>
</evidence>
<name>A0ABQ6Z6S4_9GAMM</name>
<gene>
    <name evidence="7" type="ORF">CSC65_09125</name>
</gene>
<evidence type="ECO:0000256" key="4">
    <source>
        <dbReference type="ARBA" id="ARBA00022989"/>
    </source>
</evidence>
<evidence type="ECO:0000256" key="2">
    <source>
        <dbReference type="ARBA" id="ARBA00009773"/>
    </source>
</evidence>
<feature type="transmembrane region" description="Helical" evidence="6">
    <location>
        <begin position="294"/>
        <end position="319"/>
    </location>
</feature>
<dbReference type="PANTHER" id="PTHR21716:SF64">
    <property type="entry name" value="AI-2 TRANSPORT PROTEIN TQSA"/>
    <property type="match status" value="1"/>
</dbReference>
<feature type="transmembrane region" description="Helical" evidence="6">
    <location>
        <begin position="196"/>
        <end position="218"/>
    </location>
</feature>
<evidence type="ECO:0000313" key="7">
    <source>
        <dbReference type="EMBL" id="KAF1694342.1"/>
    </source>
</evidence>
<dbReference type="RefSeq" id="WP_162410285.1">
    <property type="nucleotide sequence ID" value="NZ_PDWN01000008.1"/>
</dbReference>
<feature type="transmembrane region" description="Helical" evidence="6">
    <location>
        <begin position="141"/>
        <end position="163"/>
    </location>
</feature>
<dbReference type="Pfam" id="PF01594">
    <property type="entry name" value="AI-2E_transport"/>
    <property type="match status" value="1"/>
</dbReference>
<dbReference type="PANTHER" id="PTHR21716">
    <property type="entry name" value="TRANSMEMBRANE PROTEIN"/>
    <property type="match status" value="1"/>
</dbReference>
<evidence type="ECO:0000313" key="8">
    <source>
        <dbReference type="Proteomes" id="UP000788419"/>
    </source>
</evidence>
<keyword evidence="8" id="KW-1185">Reference proteome</keyword>
<accession>A0ABQ6Z6S4</accession>
<feature type="transmembrane region" description="Helical" evidence="6">
    <location>
        <begin position="62"/>
        <end position="84"/>
    </location>
</feature>
<organism evidence="7 8">
    <name type="scientific">Pseudoxanthomonas daejeonensis</name>
    <dbReference type="NCBI Taxonomy" id="266062"/>
    <lineage>
        <taxon>Bacteria</taxon>
        <taxon>Pseudomonadati</taxon>
        <taxon>Pseudomonadota</taxon>
        <taxon>Gammaproteobacteria</taxon>
        <taxon>Lysobacterales</taxon>
        <taxon>Lysobacteraceae</taxon>
        <taxon>Pseudoxanthomonas</taxon>
    </lineage>
</organism>
<proteinExistence type="inferred from homology"/>
<keyword evidence="3 6" id="KW-0812">Transmembrane</keyword>
<reference evidence="7 8" key="1">
    <citation type="submission" date="2017-10" db="EMBL/GenBank/DDBJ databases">
        <title>Whole genome sequencing of members of genus Pseudoxanthomonas.</title>
        <authorList>
            <person name="Kumar S."/>
            <person name="Bansal K."/>
            <person name="Kaur A."/>
            <person name="Patil P."/>
            <person name="Sharma S."/>
            <person name="Patil P.B."/>
        </authorList>
    </citation>
    <scope>NUCLEOTIDE SEQUENCE [LARGE SCALE GENOMIC DNA]</scope>
    <source>
        <strain evidence="7 8">DSM 17801</strain>
    </source>
</reference>
<comment type="caution">
    <text evidence="7">The sequence shown here is derived from an EMBL/GenBank/DDBJ whole genome shotgun (WGS) entry which is preliminary data.</text>
</comment>
<keyword evidence="5 6" id="KW-0472">Membrane</keyword>
<feature type="transmembrane region" description="Helical" evidence="6">
    <location>
        <begin position="238"/>
        <end position="257"/>
    </location>
</feature>
<dbReference type="InterPro" id="IPR002549">
    <property type="entry name" value="AI-2E-like"/>
</dbReference>
<comment type="similarity">
    <text evidence="2">Belongs to the autoinducer-2 exporter (AI-2E) (TC 2.A.86) family.</text>
</comment>
<evidence type="ECO:0000256" key="3">
    <source>
        <dbReference type="ARBA" id="ARBA00022692"/>
    </source>
</evidence>
<sequence>MNERFRALVYGTVFTVLLGWMLYIGRDILVPIVFSVMAVYVILGATRLLARIPVIGPALPVQALYALATLVMLAALALLGWLAMDSVDQLLAQVPHYQAQLVSMVQQGAALLGVESAPSWEGIRTAVLAQVNLQRLAGSTLGWVASMIGGLTVVGLYVAFLMIERRHFDAKLDALSPDPQRGARVRRIVGDINRRIGTYLALKTLLSILLGFVSWIVLAAMGVELAPFWALVIGLLNYVPYIGSVLGVALPVLFALLQFGDLKAALVLAGALSVVQFLNGNLLDPYLMGSSLNLSPFVILVCLTVWTALWGVPGAFLAVPVTASLVMVLAEFQGSRPIAVLLSKKGEV</sequence>
<protein>
    <submittedName>
        <fullName evidence="7">AI-2E family transporter</fullName>
    </submittedName>
</protein>